<gene>
    <name evidence="1" type="ORF">PSON_ATCC_30995.1.T0380107</name>
</gene>
<comment type="caution">
    <text evidence="1">The sequence shown here is derived from an EMBL/GenBank/DDBJ whole genome shotgun (WGS) entry which is preliminary data.</text>
</comment>
<evidence type="ECO:0000313" key="1">
    <source>
        <dbReference type="EMBL" id="CAD8078796.1"/>
    </source>
</evidence>
<proteinExistence type="predicted"/>
<dbReference type="AlphaFoldDB" id="A0A8S1MPC6"/>
<dbReference type="EMBL" id="CAJJDN010000038">
    <property type="protein sequence ID" value="CAD8078796.1"/>
    <property type="molecule type" value="Genomic_DNA"/>
</dbReference>
<reference evidence="1" key="1">
    <citation type="submission" date="2021-01" db="EMBL/GenBank/DDBJ databases">
        <authorList>
            <consortium name="Genoscope - CEA"/>
            <person name="William W."/>
        </authorList>
    </citation>
    <scope>NUCLEOTIDE SEQUENCE</scope>
</reference>
<evidence type="ECO:0000313" key="2">
    <source>
        <dbReference type="Proteomes" id="UP000692954"/>
    </source>
</evidence>
<keyword evidence="2" id="KW-1185">Reference proteome</keyword>
<dbReference type="Proteomes" id="UP000692954">
    <property type="component" value="Unassembled WGS sequence"/>
</dbReference>
<sequence length="272" mass="33258">MIQRKKQLMINRSSSQQFLNTIDNNLTQLLKFLKEIVFGLLYNCQVINKWKNKYFNLKFCLNVLLYYFRKTNYQCNNPNWFDPKLTTMPIIYNIFSNFENIYKIDTFQDQMQFLNKVFNLSQCKFLLTNFNEGNPTLFKEKGKMYLSNCEFIFYRNCEEGQLPKNTDEEEFYLDNETYFRYKDNNFKYMVAPSQQIMLTYLKKQFCEEGIFYDKFSMFDILEKIKIFFEEKTEINVSLDIQIWNLQLKQSPQCITMNLIREKFTFFFFQKES</sequence>
<accession>A0A8S1MPC6</accession>
<protein>
    <submittedName>
        <fullName evidence="1">Uncharacterized protein</fullName>
    </submittedName>
</protein>
<name>A0A8S1MPC6_9CILI</name>
<organism evidence="1 2">
    <name type="scientific">Paramecium sonneborni</name>
    <dbReference type="NCBI Taxonomy" id="65129"/>
    <lineage>
        <taxon>Eukaryota</taxon>
        <taxon>Sar</taxon>
        <taxon>Alveolata</taxon>
        <taxon>Ciliophora</taxon>
        <taxon>Intramacronucleata</taxon>
        <taxon>Oligohymenophorea</taxon>
        <taxon>Peniculida</taxon>
        <taxon>Parameciidae</taxon>
        <taxon>Paramecium</taxon>
    </lineage>
</organism>